<keyword evidence="5 8" id="KW-0518">Myosin</keyword>
<reference evidence="10 11" key="2">
    <citation type="submission" date="2016-08" db="EMBL/GenBank/DDBJ databases">
        <title>Pervasive Adenine N6-methylation of Active Genes in Fungi.</title>
        <authorList>
            <consortium name="DOE Joint Genome Institute"/>
            <person name="Mondo S.J."/>
            <person name="Dannebaum R.O."/>
            <person name="Kuo R.C."/>
            <person name="Labutti K."/>
            <person name="Haridas S."/>
            <person name="Kuo A."/>
            <person name="Salamov A."/>
            <person name="Ahrendt S.R."/>
            <person name="Lipzen A."/>
            <person name="Sullivan W."/>
            <person name="Andreopoulos W.B."/>
            <person name="Clum A."/>
            <person name="Lindquist E."/>
            <person name="Daum C."/>
            <person name="Ramamoorthy G.K."/>
            <person name="Gryganskyi A."/>
            <person name="Culley D."/>
            <person name="Magnuson J.K."/>
            <person name="James T.Y."/>
            <person name="O'Malley M.A."/>
            <person name="Stajich J.E."/>
            <person name="Spatafora J.W."/>
            <person name="Visel A."/>
            <person name="Grigoriev I.V."/>
        </authorList>
    </citation>
    <scope>NUCLEOTIDE SEQUENCE [LARGE SCALE GENOMIC DNA]</scope>
    <source>
        <strain evidence="10 11">S4</strain>
    </source>
</reference>
<dbReference type="Gene3D" id="3.40.850.10">
    <property type="entry name" value="Kinesin motor domain"/>
    <property type="match status" value="1"/>
</dbReference>
<dbReference type="GO" id="GO:0016459">
    <property type="term" value="C:myosin complex"/>
    <property type="evidence" value="ECO:0007669"/>
    <property type="project" value="UniProtKB-KW"/>
</dbReference>
<evidence type="ECO:0000256" key="6">
    <source>
        <dbReference type="ARBA" id="ARBA00023175"/>
    </source>
</evidence>
<evidence type="ECO:0000256" key="1">
    <source>
        <dbReference type="ARBA" id="ARBA00004496"/>
    </source>
</evidence>
<keyword evidence="7 8" id="KW-0009">Actin-binding</keyword>
<evidence type="ECO:0000313" key="10">
    <source>
        <dbReference type="EMBL" id="ORX76076.1"/>
    </source>
</evidence>
<comment type="similarity">
    <text evidence="8">Belongs to the TRAFAC class myosin-kinesin ATPase superfamily. Myosin family.</text>
</comment>
<dbReference type="Proteomes" id="UP000193944">
    <property type="component" value="Unassembled WGS sequence"/>
</dbReference>
<evidence type="ECO:0000256" key="2">
    <source>
        <dbReference type="ARBA" id="ARBA00022490"/>
    </source>
</evidence>
<dbReference type="AlphaFoldDB" id="A0A1Y1WS37"/>
<dbReference type="GO" id="GO:0003779">
    <property type="term" value="F:actin binding"/>
    <property type="evidence" value="ECO:0007669"/>
    <property type="project" value="UniProtKB-KW"/>
</dbReference>
<dbReference type="STRING" id="1754192.A0A1Y1WS37"/>
<dbReference type="InterPro" id="IPR001609">
    <property type="entry name" value="Myosin_head_motor_dom-like"/>
</dbReference>
<dbReference type="Gene3D" id="1.20.58.530">
    <property type="match status" value="1"/>
</dbReference>
<dbReference type="Gene3D" id="1.20.5.4820">
    <property type="match status" value="1"/>
</dbReference>
<proteinExistence type="inferred from homology"/>
<keyword evidence="11" id="KW-1185">Reference proteome</keyword>
<dbReference type="InterPro" id="IPR036961">
    <property type="entry name" value="Kinesin_motor_dom_sf"/>
</dbReference>
<evidence type="ECO:0000256" key="7">
    <source>
        <dbReference type="ARBA" id="ARBA00023203"/>
    </source>
</evidence>
<dbReference type="SUPFAM" id="SSF52540">
    <property type="entry name" value="P-loop containing nucleoside triphosphate hydrolases"/>
    <property type="match status" value="1"/>
</dbReference>
<dbReference type="Pfam" id="PF00612">
    <property type="entry name" value="IQ"/>
    <property type="match status" value="1"/>
</dbReference>
<feature type="region of interest" description="Actin-binding" evidence="8">
    <location>
        <begin position="577"/>
        <end position="599"/>
    </location>
</feature>
<dbReference type="PANTHER" id="PTHR46049">
    <property type="entry name" value="AGAP003327-PA"/>
    <property type="match status" value="1"/>
</dbReference>
<feature type="non-terminal residue" evidence="10">
    <location>
        <position position="1"/>
    </location>
</feature>
<dbReference type="FunFam" id="1.10.10.820:FF:000001">
    <property type="entry name" value="Myosin heavy chain"/>
    <property type="match status" value="1"/>
</dbReference>
<dbReference type="PROSITE" id="PS51456">
    <property type="entry name" value="MYOSIN_MOTOR"/>
    <property type="match status" value="1"/>
</dbReference>
<dbReference type="FunFam" id="3.40.850.10:FF:000008">
    <property type="entry name" value="Putative unconventional myosin-IXa"/>
    <property type="match status" value="1"/>
</dbReference>
<dbReference type="GO" id="GO:0003774">
    <property type="term" value="F:cytoskeletal motor activity"/>
    <property type="evidence" value="ECO:0007669"/>
    <property type="project" value="UniProtKB-UniRule"/>
</dbReference>
<dbReference type="GO" id="GO:0005737">
    <property type="term" value="C:cytoplasm"/>
    <property type="evidence" value="ECO:0007669"/>
    <property type="project" value="UniProtKB-SubCell"/>
</dbReference>
<feature type="domain" description="Myosin motor" evidence="9">
    <location>
        <begin position="15"/>
        <end position="698"/>
    </location>
</feature>
<dbReference type="Gene3D" id="1.10.10.820">
    <property type="match status" value="1"/>
</dbReference>
<organism evidence="10 11">
    <name type="scientific">Anaeromyces robustus</name>
    <dbReference type="NCBI Taxonomy" id="1754192"/>
    <lineage>
        <taxon>Eukaryota</taxon>
        <taxon>Fungi</taxon>
        <taxon>Fungi incertae sedis</taxon>
        <taxon>Chytridiomycota</taxon>
        <taxon>Chytridiomycota incertae sedis</taxon>
        <taxon>Neocallimastigomycetes</taxon>
        <taxon>Neocallimastigales</taxon>
        <taxon>Neocallimastigaceae</taxon>
        <taxon>Anaeromyces</taxon>
    </lineage>
</organism>
<dbReference type="InterPro" id="IPR051724">
    <property type="entry name" value="Actin_motor_Myosin"/>
</dbReference>
<keyword evidence="6 8" id="KW-0505">Motor protein</keyword>
<dbReference type="PRINTS" id="PR00193">
    <property type="entry name" value="MYOSINHEAVY"/>
</dbReference>
<dbReference type="EMBL" id="MCFG01000319">
    <property type="protein sequence ID" value="ORX76076.1"/>
    <property type="molecule type" value="Genomic_DNA"/>
</dbReference>
<reference evidence="10 11" key="1">
    <citation type="submission" date="2016-08" db="EMBL/GenBank/DDBJ databases">
        <title>A Parts List for Fungal Cellulosomes Revealed by Comparative Genomics.</title>
        <authorList>
            <consortium name="DOE Joint Genome Institute"/>
            <person name="Haitjema C.H."/>
            <person name="Gilmore S.P."/>
            <person name="Henske J.K."/>
            <person name="Solomon K.V."/>
            <person name="De Groot R."/>
            <person name="Kuo A."/>
            <person name="Mondo S.J."/>
            <person name="Salamov A.A."/>
            <person name="Labutti K."/>
            <person name="Zhao Z."/>
            <person name="Chiniquy J."/>
            <person name="Barry K."/>
            <person name="Brewer H.M."/>
            <person name="Purvine S.O."/>
            <person name="Wright A.T."/>
            <person name="Boxma B."/>
            <person name="Van Alen T."/>
            <person name="Hackstein J.H."/>
            <person name="Baker S.E."/>
            <person name="Grigoriev I.V."/>
            <person name="O'Malley M.A."/>
        </authorList>
    </citation>
    <scope>NUCLEOTIDE SEQUENCE [LARGE SCALE GENOMIC DNA]</scope>
    <source>
        <strain evidence="10 11">S4</strain>
    </source>
</reference>
<name>A0A1Y1WS37_9FUNG</name>
<evidence type="ECO:0000313" key="11">
    <source>
        <dbReference type="Proteomes" id="UP000193944"/>
    </source>
</evidence>
<dbReference type="Pfam" id="PF00063">
    <property type="entry name" value="Myosin_head"/>
    <property type="match status" value="1"/>
</dbReference>
<comment type="subcellular location">
    <subcellularLocation>
        <location evidence="1">Cytoplasm</location>
    </subcellularLocation>
</comment>
<evidence type="ECO:0000256" key="5">
    <source>
        <dbReference type="ARBA" id="ARBA00023123"/>
    </source>
</evidence>
<dbReference type="SMART" id="SM00242">
    <property type="entry name" value="MYSc"/>
    <property type="match status" value="1"/>
</dbReference>
<dbReference type="PANTHER" id="PTHR46049:SF5">
    <property type="entry name" value="PLECKSTRIN HOMOLOGY DOMAIN-CONTAINING FAMILY H MEMBER 3"/>
    <property type="match status" value="1"/>
</dbReference>
<comment type="caution">
    <text evidence="10">The sequence shown here is derived from an EMBL/GenBank/DDBJ whole genome shotgun (WGS) entry which is preliminary data.</text>
</comment>
<dbReference type="OrthoDB" id="6108017at2759"/>
<keyword evidence="2" id="KW-0963">Cytoplasm</keyword>
<keyword evidence="4 8" id="KW-0067">ATP-binding</keyword>
<evidence type="ECO:0000259" key="9">
    <source>
        <dbReference type="PROSITE" id="PS51456"/>
    </source>
</evidence>
<keyword evidence="3 8" id="KW-0547">Nucleotide-binding</keyword>
<evidence type="ECO:0000256" key="3">
    <source>
        <dbReference type="ARBA" id="ARBA00022741"/>
    </source>
</evidence>
<accession>A0A1Y1WS37</accession>
<dbReference type="CDD" id="cd00124">
    <property type="entry name" value="MYSc"/>
    <property type="match status" value="1"/>
</dbReference>
<dbReference type="InterPro" id="IPR000048">
    <property type="entry name" value="IQ_motif_EF-hand-BS"/>
</dbReference>
<evidence type="ECO:0000256" key="8">
    <source>
        <dbReference type="PROSITE-ProRule" id="PRU00782"/>
    </source>
</evidence>
<evidence type="ECO:0000256" key="4">
    <source>
        <dbReference type="ARBA" id="ARBA00022840"/>
    </source>
</evidence>
<dbReference type="InterPro" id="IPR027417">
    <property type="entry name" value="P-loop_NTPase"/>
</dbReference>
<dbReference type="Gene3D" id="1.20.120.720">
    <property type="entry name" value="Myosin VI head, motor domain, U50 subdomain"/>
    <property type="match status" value="1"/>
</dbReference>
<gene>
    <name evidence="10" type="ORF">BCR32DRAFT_209564</name>
</gene>
<feature type="binding site" evidence="8">
    <location>
        <begin position="108"/>
        <end position="115"/>
    </location>
    <ligand>
        <name>ATP</name>
        <dbReference type="ChEBI" id="CHEBI:30616"/>
    </ligand>
</feature>
<dbReference type="GO" id="GO:0005524">
    <property type="term" value="F:ATP binding"/>
    <property type="evidence" value="ECO:0007669"/>
    <property type="project" value="UniProtKB-UniRule"/>
</dbReference>
<protein>
    <recommendedName>
        <fullName evidence="9">Myosin motor domain-containing protein</fullName>
    </recommendedName>
</protein>
<sequence>VKNDKLRAMSNSSIEDVDDMITLQELHEGSLFHNLYMRYEKDLIYTYTGNILVSVNPYKSLPLYTIDLVREYKGAAFGELPPHIFAIANETLSCLRKTGENQCVVISGESGAGKTESTKVILHYLASATQKTGESDSNLVQDQILDASPILEAFGNAKTVRNDNSSRFGKFMEIQFSFDETIKGGEIYKLHYMFIIIIKQSPNERNYHIFYHLLAGATDSEKAKWYLTQPEDYHYLNQSDCYKVQDMDDAQCYKITKDAMKTLKFGEKIDVIMQILASVLNLGNINFVVNEEEESENAIIKSDEYLNIVAELLGIDKENLRSSLTTRTTVTRGEKFVTPLTVEQAVDSRDALAKALYGRMFSHIVKYINDTVKSDENLSFIGVLDIFGFEDFDVNSFEQFSINYANERLQYFFNHHIFKLEQEEYDREEINWKTIEFVDNQACIDMISKKPLGLIFLLDEESNFPKATDKTLLEKFHSQYSKHPFYVKPKTLSSTFGIKHYAGVVTYTIDGFLEKNKDTLRADLMELMQGSSVELVSSLFDLSEEFTDYVGTVKGNDLLSATKKMANSSSSSLNTLKGELILTLSQCNPFFIRCIKPNKEKKPKLVDRELVMSQLRYSGMLETIRIRSAGYTIRILYNDFISRYKICVNSSDVSFLKEKEAVATILKEVNASKEHYQCGKTKVFMKTELENKLESLREKKLSIFICKIQSVIRMFLTRKRYIHRKVLISKLEECKLQ</sequence>